<dbReference type="Proteomes" id="UP000472320">
    <property type="component" value="Unassembled WGS sequence"/>
</dbReference>
<comment type="caution">
    <text evidence="1">The sequence shown here is derived from an EMBL/GenBank/DDBJ whole genome shotgun (WGS) entry which is preliminary data.</text>
</comment>
<sequence length="114" mass="12822">MQINIKRATAPIGKIHEDLRRLAAIVENTNIRGILCVIAEGKLPNKWVTKNGFRRTGIVKIDDTDSSYQVISVLKASAFLNKKNIHRAHYCCAIEVLSDDFIEKELADEELDAD</sequence>
<dbReference type="AlphaFoldDB" id="A0A6L6QIB6"/>
<protein>
    <submittedName>
        <fullName evidence="1">Uncharacterized protein</fullName>
    </submittedName>
</protein>
<evidence type="ECO:0000313" key="1">
    <source>
        <dbReference type="EMBL" id="MTW11804.1"/>
    </source>
</evidence>
<name>A0A6L6QIB6_9BURK</name>
<dbReference type="EMBL" id="WNKX01000010">
    <property type="protein sequence ID" value="MTW11804.1"/>
    <property type="molecule type" value="Genomic_DNA"/>
</dbReference>
<accession>A0A6L6QIB6</accession>
<dbReference type="RefSeq" id="WP_155454763.1">
    <property type="nucleotide sequence ID" value="NZ_WNKX01000010.1"/>
</dbReference>
<keyword evidence="2" id="KW-1185">Reference proteome</keyword>
<evidence type="ECO:0000313" key="2">
    <source>
        <dbReference type="Proteomes" id="UP000472320"/>
    </source>
</evidence>
<organism evidence="1 2">
    <name type="scientific">Massilia eburnea</name>
    <dbReference type="NCBI Taxonomy" id="1776165"/>
    <lineage>
        <taxon>Bacteria</taxon>
        <taxon>Pseudomonadati</taxon>
        <taxon>Pseudomonadota</taxon>
        <taxon>Betaproteobacteria</taxon>
        <taxon>Burkholderiales</taxon>
        <taxon>Oxalobacteraceae</taxon>
        <taxon>Telluria group</taxon>
        <taxon>Massilia</taxon>
    </lineage>
</organism>
<proteinExistence type="predicted"/>
<reference evidence="1 2" key="1">
    <citation type="submission" date="2019-11" db="EMBL/GenBank/DDBJ databases">
        <title>Type strains purchased from KCTC, JCM and DSMZ.</title>
        <authorList>
            <person name="Lu H."/>
        </authorList>
    </citation>
    <scope>NUCLEOTIDE SEQUENCE [LARGE SCALE GENOMIC DNA]</scope>
    <source>
        <strain evidence="1 2">JCM 31587</strain>
    </source>
</reference>
<gene>
    <name evidence="1" type="ORF">GM658_14455</name>
</gene>